<dbReference type="Pfam" id="PF10409">
    <property type="entry name" value="PTEN_C2"/>
    <property type="match status" value="1"/>
</dbReference>
<gene>
    <name evidence="6" type="ORF">LSAT_V11C300138070</name>
</gene>
<dbReference type="SMART" id="SM01326">
    <property type="entry name" value="PTEN_C2"/>
    <property type="match status" value="1"/>
</dbReference>
<sequence>MGFKVSTLVPKCFGFGFEKKRRMVVVGSGRYELDISYITERILAMSFPSELMRSMYQNPMTQAKKILEKRHPRHYKVYNLCTEQAYDPSHFNDLVERFPSEDNHAPSLQMIKEFCESIHSWLSSDPKNIVFIHCMDGKGRIGLMVSSYLVYAGILAEEAHQVYADKATTKYLQVMIPSQRRYVNYWHKSLTFFDGCLPEVNLPKPCSKVIKRIRLFDTKTIESVFFVVSEMQEVAGQRYRSPAVAYRNFCSKSRNGGFWNSEIEEDEPRNCLDHYFNEKTIQVTGDVCVIFYEKKIGGRLFYACFNTAFIENDSMKFSITELDKVGNKGKSIAGDDFRVELLFSPANRNTIDS</sequence>
<accession>A0A9R1W4A5</accession>
<dbReference type="PROSITE" id="PS50056">
    <property type="entry name" value="TYR_PHOSPHATASE_2"/>
    <property type="match status" value="1"/>
</dbReference>
<dbReference type="InterPro" id="IPR014020">
    <property type="entry name" value="Tensin_C2-dom"/>
</dbReference>
<dbReference type="InterPro" id="IPR029023">
    <property type="entry name" value="Tensin_phosphatase"/>
</dbReference>
<dbReference type="GO" id="GO:0016314">
    <property type="term" value="F:phosphatidylinositol-3,4,5-trisphosphate 3-phosphatase activity"/>
    <property type="evidence" value="ECO:0000318"/>
    <property type="project" value="GO_Central"/>
</dbReference>
<dbReference type="InterPro" id="IPR000387">
    <property type="entry name" value="Tyr_Pase_dom"/>
</dbReference>
<evidence type="ECO:0000259" key="5">
    <source>
        <dbReference type="PROSITE" id="PS51182"/>
    </source>
</evidence>
<protein>
    <recommendedName>
        <fullName evidence="8">Phosphatidylinositol-3,4,5-trisphosphate 3-phosphatase</fullName>
    </recommendedName>
</protein>
<evidence type="ECO:0000259" key="3">
    <source>
        <dbReference type="PROSITE" id="PS50056"/>
    </source>
</evidence>
<organism evidence="6 7">
    <name type="scientific">Lactuca sativa</name>
    <name type="common">Garden lettuce</name>
    <dbReference type="NCBI Taxonomy" id="4236"/>
    <lineage>
        <taxon>Eukaryota</taxon>
        <taxon>Viridiplantae</taxon>
        <taxon>Streptophyta</taxon>
        <taxon>Embryophyta</taxon>
        <taxon>Tracheophyta</taxon>
        <taxon>Spermatophyta</taxon>
        <taxon>Magnoliopsida</taxon>
        <taxon>eudicotyledons</taxon>
        <taxon>Gunneridae</taxon>
        <taxon>Pentapetalae</taxon>
        <taxon>asterids</taxon>
        <taxon>campanulids</taxon>
        <taxon>Asterales</taxon>
        <taxon>Asteraceae</taxon>
        <taxon>Cichorioideae</taxon>
        <taxon>Cichorieae</taxon>
        <taxon>Lactucinae</taxon>
        <taxon>Lactuca</taxon>
    </lineage>
</organism>
<proteinExistence type="predicted"/>
<dbReference type="InterPro" id="IPR051281">
    <property type="entry name" value="Dual-spec_lipid-protein_phosph"/>
</dbReference>
<reference evidence="6 7" key="1">
    <citation type="journal article" date="2017" name="Nat. Commun.">
        <title>Genome assembly with in vitro proximity ligation data and whole-genome triplication in lettuce.</title>
        <authorList>
            <person name="Reyes-Chin-Wo S."/>
            <person name="Wang Z."/>
            <person name="Yang X."/>
            <person name="Kozik A."/>
            <person name="Arikit S."/>
            <person name="Song C."/>
            <person name="Xia L."/>
            <person name="Froenicke L."/>
            <person name="Lavelle D.O."/>
            <person name="Truco M.J."/>
            <person name="Xia R."/>
            <person name="Zhu S."/>
            <person name="Xu C."/>
            <person name="Xu H."/>
            <person name="Xu X."/>
            <person name="Cox K."/>
            <person name="Korf I."/>
            <person name="Meyers B.C."/>
            <person name="Michelmore R.W."/>
        </authorList>
    </citation>
    <scope>NUCLEOTIDE SEQUENCE [LARGE SCALE GENOMIC DNA]</scope>
    <source>
        <strain evidence="7">cv. Salinas</strain>
        <tissue evidence="6">Seedlings</tissue>
    </source>
</reference>
<name>A0A9R1W4A5_LACSA</name>
<dbReference type="PANTHER" id="PTHR12305:SF60">
    <property type="entry name" value="PHOSPHATIDYLINOSITOL 3,4,5-TRISPHOSPHATE 3-PHOSPHATASE TPTE2-RELATED"/>
    <property type="match status" value="1"/>
</dbReference>
<dbReference type="GO" id="GO:0004725">
    <property type="term" value="F:protein tyrosine phosphatase activity"/>
    <property type="evidence" value="ECO:0000318"/>
    <property type="project" value="GO_Central"/>
</dbReference>
<dbReference type="OrthoDB" id="266663at2759"/>
<dbReference type="Gene3D" id="3.90.190.10">
    <property type="entry name" value="Protein tyrosine phosphatase superfamily"/>
    <property type="match status" value="1"/>
</dbReference>
<dbReference type="GO" id="GO:0005829">
    <property type="term" value="C:cytosol"/>
    <property type="evidence" value="ECO:0000318"/>
    <property type="project" value="GO_Central"/>
</dbReference>
<dbReference type="SUPFAM" id="SSF49562">
    <property type="entry name" value="C2 domain (Calcium/lipid-binding domain, CaLB)"/>
    <property type="match status" value="1"/>
</dbReference>
<comment type="caution">
    <text evidence="6">The sequence shown here is derived from an EMBL/GenBank/DDBJ whole genome shotgun (WGS) entry which is preliminary data.</text>
</comment>
<keyword evidence="7" id="KW-1185">Reference proteome</keyword>
<evidence type="ECO:0000256" key="2">
    <source>
        <dbReference type="ARBA" id="ARBA00022912"/>
    </source>
</evidence>
<dbReference type="InterPro" id="IPR035892">
    <property type="entry name" value="C2_domain_sf"/>
</dbReference>
<keyword evidence="1" id="KW-0378">Hydrolase</keyword>
<dbReference type="PANTHER" id="PTHR12305">
    <property type="entry name" value="PHOSPHATASE WITH HOMOLOGY TO TENSIN"/>
    <property type="match status" value="1"/>
</dbReference>
<evidence type="ECO:0000313" key="6">
    <source>
        <dbReference type="EMBL" id="KAJ0215648.1"/>
    </source>
</evidence>
<evidence type="ECO:0000313" key="7">
    <source>
        <dbReference type="Proteomes" id="UP000235145"/>
    </source>
</evidence>
<dbReference type="Proteomes" id="UP000235145">
    <property type="component" value="Unassembled WGS sequence"/>
</dbReference>
<dbReference type="AlphaFoldDB" id="A0A9R1W4A5"/>
<dbReference type="EMBL" id="NBSK02000003">
    <property type="protein sequence ID" value="KAJ0215648.1"/>
    <property type="molecule type" value="Genomic_DNA"/>
</dbReference>
<evidence type="ECO:0000259" key="4">
    <source>
        <dbReference type="PROSITE" id="PS51181"/>
    </source>
</evidence>
<keyword evidence="2" id="KW-0904">Protein phosphatase</keyword>
<dbReference type="Gene3D" id="2.60.40.1110">
    <property type="match status" value="1"/>
</dbReference>
<dbReference type="SUPFAM" id="SSF52799">
    <property type="entry name" value="(Phosphotyrosine protein) phosphatases II"/>
    <property type="match status" value="1"/>
</dbReference>
<dbReference type="InterPro" id="IPR029021">
    <property type="entry name" value="Prot-tyrosine_phosphatase-like"/>
</dbReference>
<feature type="domain" description="Phosphatase tensin-type" evidence="4">
    <location>
        <begin position="24"/>
        <end position="193"/>
    </location>
</feature>
<dbReference type="PROSITE" id="PS51182">
    <property type="entry name" value="C2_TENSIN"/>
    <property type="match status" value="1"/>
</dbReference>
<feature type="domain" description="Tyrosine specific protein phosphatases" evidence="3">
    <location>
        <begin position="112"/>
        <end position="159"/>
    </location>
</feature>
<evidence type="ECO:0000256" key="1">
    <source>
        <dbReference type="ARBA" id="ARBA00022801"/>
    </source>
</evidence>
<evidence type="ECO:0008006" key="8">
    <source>
        <dbReference type="Google" id="ProtNLM"/>
    </source>
</evidence>
<dbReference type="Pfam" id="PF22785">
    <property type="entry name" value="Tc-R-P"/>
    <property type="match status" value="1"/>
</dbReference>
<dbReference type="PROSITE" id="PS51181">
    <property type="entry name" value="PPASE_TENSIN"/>
    <property type="match status" value="1"/>
</dbReference>
<feature type="domain" description="C2 tensin-type" evidence="5">
    <location>
        <begin position="205"/>
        <end position="346"/>
    </location>
</feature>